<dbReference type="InterPro" id="IPR012337">
    <property type="entry name" value="RNaseH-like_sf"/>
</dbReference>
<dbReference type="InterPro" id="IPR036397">
    <property type="entry name" value="RNaseH_sf"/>
</dbReference>
<accession>A0AAW1UVH3</accession>
<dbReference type="AlphaFoldDB" id="A0AAW1UVH3"/>
<name>A0AAW1UVH3_9CUCU</name>
<reference evidence="1 2" key="1">
    <citation type="submission" date="2023-03" db="EMBL/GenBank/DDBJ databases">
        <title>Genome insight into feeding habits of ladybird beetles.</title>
        <authorList>
            <person name="Li H.-S."/>
            <person name="Huang Y.-H."/>
            <person name="Pang H."/>
        </authorList>
    </citation>
    <scope>NUCLEOTIDE SEQUENCE [LARGE SCALE GENOMIC DNA]</scope>
    <source>
        <strain evidence="1">SYSU_2023b</strain>
        <tissue evidence="1">Whole body</tissue>
    </source>
</reference>
<protein>
    <submittedName>
        <fullName evidence="1">Uncharacterized protein</fullName>
    </submittedName>
</protein>
<evidence type="ECO:0000313" key="1">
    <source>
        <dbReference type="EMBL" id="KAK9886838.1"/>
    </source>
</evidence>
<dbReference type="GO" id="GO:0003676">
    <property type="term" value="F:nucleic acid binding"/>
    <property type="evidence" value="ECO:0007669"/>
    <property type="project" value="InterPro"/>
</dbReference>
<dbReference type="Gene3D" id="3.30.420.10">
    <property type="entry name" value="Ribonuclease H-like superfamily/Ribonuclease H"/>
    <property type="match status" value="1"/>
</dbReference>
<dbReference type="Proteomes" id="UP001431783">
    <property type="component" value="Unassembled WGS sequence"/>
</dbReference>
<comment type="caution">
    <text evidence="1">The sequence shown here is derived from an EMBL/GenBank/DDBJ whole genome shotgun (WGS) entry which is preliminary data.</text>
</comment>
<sequence length="200" mass="22538">MMSSTTEKISNFAFLHIKRDKNKRMTQLCISAIESEIIVSGNAKRVDNKTINLCFNPSGGEQSGSSSFLTEEHKPFSPSDVDYIRRFLKSINGPICFVAHFDFGYAILQEELNWIGQKFDMVIFCVEISQFIRDVNGNISGIWPLRDKYPKLTSSYPTSSHTAKGYVDCLIHCASHFTHDFVTWANNDAAPFPLTPGLNI</sequence>
<proteinExistence type="predicted"/>
<keyword evidence="2" id="KW-1185">Reference proteome</keyword>
<organism evidence="1 2">
    <name type="scientific">Henosepilachna vigintioctopunctata</name>
    <dbReference type="NCBI Taxonomy" id="420089"/>
    <lineage>
        <taxon>Eukaryota</taxon>
        <taxon>Metazoa</taxon>
        <taxon>Ecdysozoa</taxon>
        <taxon>Arthropoda</taxon>
        <taxon>Hexapoda</taxon>
        <taxon>Insecta</taxon>
        <taxon>Pterygota</taxon>
        <taxon>Neoptera</taxon>
        <taxon>Endopterygota</taxon>
        <taxon>Coleoptera</taxon>
        <taxon>Polyphaga</taxon>
        <taxon>Cucujiformia</taxon>
        <taxon>Coccinelloidea</taxon>
        <taxon>Coccinellidae</taxon>
        <taxon>Epilachninae</taxon>
        <taxon>Epilachnini</taxon>
        <taxon>Henosepilachna</taxon>
    </lineage>
</organism>
<dbReference type="EMBL" id="JARQZJ010000102">
    <property type="protein sequence ID" value="KAK9886838.1"/>
    <property type="molecule type" value="Genomic_DNA"/>
</dbReference>
<gene>
    <name evidence="1" type="ORF">WA026_018488</name>
</gene>
<evidence type="ECO:0000313" key="2">
    <source>
        <dbReference type="Proteomes" id="UP001431783"/>
    </source>
</evidence>
<dbReference type="SUPFAM" id="SSF53098">
    <property type="entry name" value="Ribonuclease H-like"/>
    <property type="match status" value="1"/>
</dbReference>